<reference evidence="10" key="2">
    <citation type="submission" date="2023-05" db="EMBL/GenBank/DDBJ databases">
        <authorList>
            <consortium name="Lawrence Berkeley National Laboratory"/>
            <person name="Steindorff A."/>
            <person name="Hensen N."/>
            <person name="Bonometti L."/>
            <person name="Westerberg I."/>
            <person name="Brannstrom I.O."/>
            <person name="Guillou S."/>
            <person name="Cros-Aarteil S."/>
            <person name="Calhoun S."/>
            <person name="Haridas S."/>
            <person name="Kuo A."/>
            <person name="Mondo S."/>
            <person name="Pangilinan J."/>
            <person name="Riley R."/>
            <person name="Labutti K."/>
            <person name="Andreopoulos B."/>
            <person name="Lipzen A."/>
            <person name="Chen C."/>
            <person name="Yanf M."/>
            <person name="Daum C."/>
            <person name="Ng V."/>
            <person name="Clum A."/>
            <person name="Ohm R."/>
            <person name="Martin F."/>
            <person name="Silar P."/>
            <person name="Natvig D."/>
            <person name="Lalanne C."/>
            <person name="Gautier V."/>
            <person name="Ament-Velasquez S.L."/>
            <person name="Kruys A."/>
            <person name="Hutchinson M.I."/>
            <person name="Powell A.J."/>
            <person name="Barry K."/>
            <person name="Miller A.N."/>
            <person name="Grigoriev I.V."/>
            <person name="Debuchy R."/>
            <person name="Gladieux P."/>
            <person name="Thoren M.H."/>
            <person name="Johannesson H."/>
        </authorList>
    </citation>
    <scope>NUCLEOTIDE SEQUENCE</scope>
    <source>
        <strain evidence="10">CBS 990.96</strain>
    </source>
</reference>
<evidence type="ECO:0000259" key="9">
    <source>
        <dbReference type="Pfam" id="PF03941"/>
    </source>
</evidence>
<sequence length="1340" mass="147210">MSMRGGPRLQVGSAAWIAEERNSALEIANSEIEEFSFSARNELDWLNEHMAEIFSENQTNVAELFKTPGKLRGKTPMTVRRANLPEVRVPLADVFSSTPKNAPNPFAISNLAASQSRTPKIQVAEDRPQLALSPIIHRATSPFKVVSSPKRAPVVPAAIPFTDSGYHGSQSQPFDTVHTDLIDNDEDVDMVDSPDRDAETRQFGVSDAIEPAEQPSPTLAHEEEFETADEVEANDAPSSDLAQPSSPPVSRKLPMTSPKMPSPKRAASPVRTWPLRASPQKSSSPHRALPERPSPKKQIAAFSSSPQKGFPKPTETLSSERNVEDHADDENDEGMDHVKSPSERASPIRGYRGSINFASLPAREPLASKKSLGGNRTSMTHHGDFTRPSIFGRQTGGKSLGNVTRHNESDDSQDDMEVDDEVDATTKVVEHTKTYTQMLHEQISMLGKSQGPAPRSSKSLANVLPVQPSAPARQSQEQMESAAEVKRKFTTKSPPPSRPPPHFMATPAPGAFPEDDDDEWIDPPNKTAPTPAPRLNSPRPQLRKSLSTDVMENVVGKSSVSGSEFEDAQPSAMSSWKTRISSPRKNGNPGHLKSASVPAFDTADPFESHGENDDQDEASLKKTFSAISNPALPPVMEDMFSSAPKSPTRGFRDNNPLNKIKNKMSSLFKSAKDLTASGAVASLEGKMLATPSTSRFGFHSNASVDSIRKPGNVSYPDLTKQLSAVSRPGSPAHPASPRRTRQSTERDKAEAKEREKEVKAKERELKELKRLEKENEKLEKARKKENDKARVFSKEQERKQQLALQKEQEQAQARQDFKTPAPVRKPVPKTKGQADNNGFSDDLDDDMADATATVTMTMPPSSIQRPGTSASMRAPQQANRRPKPPTKESLSKSTRQPPPTVIRLNPGTIPRPGFHPSKSVPTPVQPPSLHRQPSTKTLNEKRSAPDFKASGSMASKKRKEQEEQEAQRKRDAKVKAENERKRAESAAAAEEQRKAALAAEAHRAAIEKAKRTPAPPPAVRSQPNGPPDYGLADKVPPRPPSRLGSTMHQDSRLVNMALQNTAKPSMKRPLQQDEGSSRLQQQQRAPQPSYQSQESKRQRLSDEYDDDTHMADPQPLMKAPVRAPSVGPKRELAQPKSVFSHGYTKTSTLHQSTVKSQHHTSAVKSGYLDTQQFAKGAIPFKVNPASQSQPLKTPARNLANGGGIPRSSFAKPAGTRSSPRFNPQEGEAIELEEIQTDDDDDDDDGHIKVAEWADSPALKAALMAQEHVDPMQVFGPPAPLDMEAVFNKTKDRWHKFRARTSSANWSGTDQLSQDEIVREQWAREKITRDGGWSYELSKNL</sequence>
<feature type="region of interest" description="Disordered" evidence="8">
    <location>
        <begin position="691"/>
        <end position="1161"/>
    </location>
</feature>
<feature type="compositionally biased region" description="Acidic residues" evidence="8">
    <location>
        <begin position="410"/>
        <end position="421"/>
    </location>
</feature>
<feature type="compositionally biased region" description="Basic and acidic residues" evidence="8">
    <location>
        <begin position="959"/>
        <end position="1010"/>
    </location>
</feature>
<evidence type="ECO:0000256" key="8">
    <source>
        <dbReference type="SAM" id="MobiDB-lite"/>
    </source>
</evidence>
<gene>
    <name evidence="10" type="ORF">QBC38DRAFT_470980</name>
</gene>
<feature type="compositionally biased region" description="Polar residues" evidence="8">
    <location>
        <begin position="691"/>
        <end position="704"/>
    </location>
</feature>
<feature type="compositionally biased region" description="Low complexity" evidence="8">
    <location>
        <begin position="849"/>
        <end position="858"/>
    </location>
</feature>
<evidence type="ECO:0000313" key="10">
    <source>
        <dbReference type="EMBL" id="KAK4229998.1"/>
    </source>
</evidence>
<evidence type="ECO:0000256" key="7">
    <source>
        <dbReference type="ARBA" id="ARBA00023242"/>
    </source>
</evidence>
<evidence type="ECO:0000256" key="6">
    <source>
        <dbReference type="ARBA" id="ARBA00023212"/>
    </source>
</evidence>
<evidence type="ECO:0000256" key="4">
    <source>
        <dbReference type="ARBA" id="ARBA00022490"/>
    </source>
</evidence>
<dbReference type="PANTHER" id="PTHR13142">
    <property type="entry name" value="INNER CENTROMERE PROTEIN"/>
    <property type="match status" value="1"/>
</dbReference>
<evidence type="ECO:0000256" key="2">
    <source>
        <dbReference type="ARBA" id="ARBA00004186"/>
    </source>
</evidence>
<keyword evidence="7" id="KW-0539">Nucleus</keyword>
<evidence type="ECO:0000256" key="3">
    <source>
        <dbReference type="ARBA" id="ARBA00010042"/>
    </source>
</evidence>
<feature type="compositionally biased region" description="Polar residues" evidence="8">
    <location>
        <begin position="859"/>
        <end position="879"/>
    </location>
</feature>
<comment type="similarity">
    <text evidence="3">Belongs to the INCENP family.</text>
</comment>
<feature type="compositionally biased region" description="Low complexity" evidence="8">
    <location>
        <begin position="801"/>
        <end position="814"/>
    </location>
</feature>
<dbReference type="GO" id="GO:0005819">
    <property type="term" value="C:spindle"/>
    <property type="evidence" value="ECO:0007669"/>
    <property type="project" value="UniProtKB-SubCell"/>
</dbReference>
<keyword evidence="5" id="KW-0159">Chromosome partition</keyword>
<dbReference type="EMBL" id="MU865303">
    <property type="protein sequence ID" value="KAK4229998.1"/>
    <property type="molecule type" value="Genomic_DNA"/>
</dbReference>
<organism evidence="10 11">
    <name type="scientific">Podospora fimiseda</name>
    <dbReference type="NCBI Taxonomy" id="252190"/>
    <lineage>
        <taxon>Eukaryota</taxon>
        <taxon>Fungi</taxon>
        <taxon>Dikarya</taxon>
        <taxon>Ascomycota</taxon>
        <taxon>Pezizomycotina</taxon>
        <taxon>Sordariomycetes</taxon>
        <taxon>Sordariomycetidae</taxon>
        <taxon>Sordariales</taxon>
        <taxon>Podosporaceae</taxon>
        <taxon>Podospora</taxon>
    </lineage>
</organism>
<feature type="compositionally biased region" description="Basic and acidic residues" evidence="8">
    <location>
        <begin position="1094"/>
        <end position="1110"/>
    </location>
</feature>
<feature type="region of interest" description="Disordered" evidence="8">
    <location>
        <begin position="1180"/>
        <end position="1246"/>
    </location>
</feature>
<dbReference type="PANTHER" id="PTHR13142:SF1">
    <property type="entry name" value="INNER CENTROMERE PROTEIN"/>
    <property type="match status" value="1"/>
</dbReference>
<name>A0AAN7H2D0_9PEZI</name>
<feature type="compositionally biased region" description="Acidic residues" evidence="8">
    <location>
        <begin position="223"/>
        <end position="233"/>
    </location>
</feature>
<keyword evidence="11" id="KW-1185">Reference proteome</keyword>
<feature type="compositionally biased region" description="Polar residues" evidence="8">
    <location>
        <begin position="571"/>
        <end position="585"/>
    </location>
</feature>
<keyword evidence="4" id="KW-0963">Cytoplasm</keyword>
<comment type="subcellular location">
    <subcellularLocation>
        <location evidence="2">Cytoplasm</location>
        <location evidence="2">Cytoskeleton</location>
        <location evidence="2">Spindle</location>
    </subcellularLocation>
    <subcellularLocation>
        <location evidence="1">Nucleus</location>
    </subcellularLocation>
</comment>
<dbReference type="InterPro" id="IPR005635">
    <property type="entry name" value="Inner_centromere_prot_ARK-bd"/>
</dbReference>
<proteinExistence type="inferred from homology"/>
<feature type="compositionally biased region" description="Pro residues" evidence="8">
    <location>
        <begin position="493"/>
        <end position="502"/>
    </location>
</feature>
<feature type="region of interest" description="Disordered" evidence="8">
    <location>
        <begin position="186"/>
        <end position="421"/>
    </location>
</feature>
<dbReference type="Pfam" id="PF03941">
    <property type="entry name" value="INCENP_ARK-bind"/>
    <property type="match status" value="1"/>
</dbReference>
<accession>A0AAN7H2D0</accession>
<feature type="region of interest" description="Disordered" evidence="8">
    <location>
        <begin position="443"/>
        <end position="658"/>
    </location>
</feature>
<dbReference type="GO" id="GO:0007059">
    <property type="term" value="P:chromosome segregation"/>
    <property type="evidence" value="ECO:0007669"/>
    <property type="project" value="UniProtKB-KW"/>
</dbReference>
<feature type="compositionally biased region" description="Polar residues" evidence="8">
    <location>
        <begin position="1143"/>
        <end position="1161"/>
    </location>
</feature>
<protein>
    <recommendedName>
        <fullName evidence="9">Inner centromere protein ARK-binding domain-containing protein</fullName>
    </recommendedName>
</protein>
<feature type="compositionally biased region" description="Low complexity" evidence="8">
    <location>
        <begin position="1077"/>
        <end position="1093"/>
    </location>
</feature>
<reference evidence="10" key="1">
    <citation type="journal article" date="2023" name="Mol. Phylogenet. Evol.">
        <title>Genome-scale phylogeny and comparative genomics of the fungal order Sordariales.</title>
        <authorList>
            <person name="Hensen N."/>
            <person name="Bonometti L."/>
            <person name="Westerberg I."/>
            <person name="Brannstrom I.O."/>
            <person name="Guillou S."/>
            <person name="Cros-Aarteil S."/>
            <person name="Calhoun S."/>
            <person name="Haridas S."/>
            <person name="Kuo A."/>
            <person name="Mondo S."/>
            <person name="Pangilinan J."/>
            <person name="Riley R."/>
            <person name="LaButti K."/>
            <person name="Andreopoulos B."/>
            <person name="Lipzen A."/>
            <person name="Chen C."/>
            <person name="Yan M."/>
            <person name="Daum C."/>
            <person name="Ng V."/>
            <person name="Clum A."/>
            <person name="Steindorff A."/>
            <person name="Ohm R.A."/>
            <person name="Martin F."/>
            <person name="Silar P."/>
            <person name="Natvig D.O."/>
            <person name="Lalanne C."/>
            <person name="Gautier V."/>
            <person name="Ament-Velasquez S.L."/>
            <person name="Kruys A."/>
            <person name="Hutchinson M.I."/>
            <person name="Powell A.J."/>
            <person name="Barry K."/>
            <person name="Miller A.N."/>
            <person name="Grigoriev I.V."/>
            <person name="Debuchy R."/>
            <person name="Gladieux P."/>
            <person name="Hiltunen Thoren M."/>
            <person name="Johannesson H."/>
        </authorList>
    </citation>
    <scope>NUCLEOTIDE SEQUENCE</scope>
    <source>
        <strain evidence="10">CBS 990.96</strain>
    </source>
</reference>
<dbReference type="GO" id="GO:0005634">
    <property type="term" value="C:nucleus"/>
    <property type="evidence" value="ECO:0007669"/>
    <property type="project" value="UniProtKB-SubCell"/>
</dbReference>
<feature type="compositionally biased region" description="Polar residues" evidence="8">
    <location>
        <begin position="544"/>
        <end position="562"/>
    </location>
</feature>
<keyword evidence="6" id="KW-0206">Cytoskeleton</keyword>
<feature type="domain" description="Inner centromere protein ARK-binding" evidence="9">
    <location>
        <begin position="1233"/>
        <end position="1286"/>
    </location>
</feature>
<evidence type="ECO:0000313" key="11">
    <source>
        <dbReference type="Proteomes" id="UP001301958"/>
    </source>
</evidence>
<comment type="caution">
    <text evidence="10">The sequence shown here is derived from an EMBL/GenBank/DDBJ whole genome shotgun (WGS) entry which is preliminary data.</text>
</comment>
<evidence type="ECO:0000256" key="1">
    <source>
        <dbReference type="ARBA" id="ARBA00004123"/>
    </source>
</evidence>
<feature type="compositionally biased region" description="Acidic residues" evidence="8">
    <location>
        <begin position="1227"/>
        <end position="1244"/>
    </location>
</feature>
<evidence type="ECO:0000256" key="5">
    <source>
        <dbReference type="ARBA" id="ARBA00022829"/>
    </source>
</evidence>
<feature type="compositionally biased region" description="Basic and acidic residues" evidence="8">
    <location>
        <begin position="742"/>
        <end position="800"/>
    </location>
</feature>
<dbReference type="Proteomes" id="UP001301958">
    <property type="component" value="Unassembled WGS sequence"/>
</dbReference>